<dbReference type="GO" id="GO:0016020">
    <property type="term" value="C:membrane"/>
    <property type="evidence" value="ECO:0007669"/>
    <property type="project" value="UniProtKB-SubCell"/>
</dbReference>
<sequence>PSSPSAVCSIISLPSSLQWPNSFPPISPFLHLLFSFSNIFTLNHLLFHSSMGFLGFWPYLAALFFISLHTHLASSALILSLKHHYRNSDHHNRRPMLQANQTSCALFAGTWVRDNSYPLYQASNCPFIDPEFNCQAYGRPDSNYLQYRWQPLDCELPRFDGAEFLMRMRGRTVMFVGDSLGRNQWESLICLIFSSSPQTPTQMTRGEPLSTFRFLEYELTVSYYKAPYLVDIEIENGKRVLKLEEISMNGNAWVGADVISFNTGHWWSHTGSLQGWDYMESGGSYYQDMDRLGAMEKALRTWADWVEKNIDVSRTRVFFQAISPTHYNPSEWNTGTGTASMMTSTKNCYGETAPMGGTTYPGAYPIQMRVVDEVIREMRKPVYLLDITMLSELRKDGHPSIYSGDLNPQQRANPDRSADCSHWCLPGLPDTWNQLFYTALFF</sequence>
<evidence type="ECO:0000256" key="6">
    <source>
        <dbReference type="ARBA" id="ARBA00023136"/>
    </source>
</evidence>
<dbReference type="Pfam" id="PF13839">
    <property type="entry name" value="PC-Esterase"/>
    <property type="match status" value="1"/>
</dbReference>
<name>A0A9I9DM52_CUCME</name>
<evidence type="ECO:0000256" key="5">
    <source>
        <dbReference type="ARBA" id="ARBA00022989"/>
    </source>
</evidence>
<dbReference type="Gramene" id="MELO3C020537.2.1">
    <property type="protein sequence ID" value="MELO3C020537.2.1"/>
    <property type="gene ID" value="MELO3C020537.2"/>
</dbReference>
<dbReference type="InterPro" id="IPR026057">
    <property type="entry name" value="TBL_C"/>
</dbReference>
<dbReference type="PANTHER" id="PTHR32285">
    <property type="entry name" value="PROTEIN TRICHOME BIREFRINGENCE-LIKE 9-RELATED"/>
    <property type="match status" value="1"/>
</dbReference>
<dbReference type="Pfam" id="PF14416">
    <property type="entry name" value="PMR5N"/>
    <property type="match status" value="1"/>
</dbReference>
<proteinExistence type="inferred from homology"/>
<protein>
    <recommendedName>
        <fullName evidence="11">Protein PMR5-like</fullName>
    </recommendedName>
</protein>
<accession>A0A9I9DM52</accession>
<evidence type="ECO:0000256" key="2">
    <source>
        <dbReference type="ARBA" id="ARBA00007727"/>
    </source>
</evidence>
<feature type="transmembrane region" description="Helical" evidence="7">
    <location>
        <begin position="29"/>
        <end position="47"/>
    </location>
</feature>
<dbReference type="EnsemblPlants" id="MELO3C020537.2.1">
    <property type="protein sequence ID" value="MELO3C020537.2.1"/>
    <property type="gene ID" value="MELO3C020537.2"/>
</dbReference>
<organism evidence="10">
    <name type="scientific">Cucumis melo</name>
    <name type="common">Muskmelon</name>
    <dbReference type="NCBI Taxonomy" id="3656"/>
    <lineage>
        <taxon>Eukaryota</taxon>
        <taxon>Viridiplantae</taxon>
        <taxon>Streptophyta</taxon>
        <taxon>Embryophyta</taxon>
        <taxon>Tracheophyta</taxon>
        <taxon>Spermatophyta</taxon>
        <taxon>Magnoliopsida</taxon>
        <taxon>eudicotyledons</taxon>
        <taxon>Gunneridae</taxon>
        <taxon>Pentapetalae</taxon>
        <taxon>rosids</taxon>
        <taxon>fabids</taxon>
        <taxon>Cucurbitales</taxon>
        <taxon>Cucurbitaceae</taxon>
        <taxon>Benincaseae</taxon>
        <taxon>Cucumis</taxon>
    </lineage>
</organism>
<evidence type="ECO:0000256" key="1">
    <source>
        <dbReference type="ARBA" id="ARBA00004167"/>
    </source>
</evidence>
<dbReference type="PANTHER" id="PTHR32285:SF14">
    <property type="entry name" value="PROTEIN PMR5"/>
    <property type="match status" value="1"/>
</dbReference>
<feature type="transmembrane region" description="Helical" evidence="7">
    <location>
        <begin position="59"/>
        <end position="81"/>
    </location>
</feature>
<evidence type="ECO:0000256" key="4">
    <source>
        <dbReference type="ARBA" id="ARBA00022968"/>
    </source>
</evidence>
<evidence type="ECO:0008006" key="11">
    <source>
        <dbReference type="Google" id="ProtNLM"/>
    </source>
</evidence>
<evidence type="ECO:0000313" key="10">
    <source>
        <dbReference type="EnsemblPlants" id="MELO3C020537.2.1"/>
    </source>
</evidence>
<keyword evidence="5 7" id="KW-1133">Transmembrane helix</keyword>
<dbReference type="GO" id="GO:0005794">
    <property type="term" value="C:Golgi apparatus"/>
    <property type="evidence" value="ECO:0007669"/>
    <property type="project" value="TreeGrafter"/>
</dbReference>
<dbReference type="GO" id="GO:0016413">
    <property type="term" value="F:O-acetyltransferase activity"/>
    <property type="evidence" value="ECO:0007669"/>
    <property type="project" value="InterPro"/>
</dbReference>
<evidence type="ECO:0000256" key="7">
    <source>
        <dbReference type="SAM" id="Phobius"/>
    </source>
</evidence>
<dbReference type="GO" id="GO:0009620">
    <property type="term" value="P:response to fungus"/>
    <property type="evidence" value="ECO:0007669"/>
    <property type="project" value="EnsemblPlants"/>
</dbReference>
<evidence type="ECO:0000259" key="9">
    <source>
        <dbReference type="Pfam" id="PF14416"/>
    </source>
</evidence>
<reference evidence="10" key="1">
    <citation type="submission" date="2023-03" db="UniProtKB">
        <authorList>
            <consortium name="EnsemblPlants"/>
        </authorList>
    </citation>
    <scope>IDENTIFICATION</scope>
</reference>
<keyword evidence="6 7" id="KW-0472">Membrane</keyword>
<keyword evidence="3 7" id="KW-0812">Transmembrane</keyword>
<feature type="domain" description="Trichome birefringence-like N-terminal" evidence="9">
    <location>
        <begin position="103"/>
        <end position="155"/>
    </location>
</feature>
<comment type="similarity">
    <text evidence="2">Belongs to the PC-esterase family. TBL subfamily.</text>
</comment>
<keyword evidence="4" id="KW-0735">Signal-anchor</keyword>
<comment type="subcellular location">
    <subcellularLocation>
        <location evidence="1">Membrane</location>
        <topology evidence="1">Single-pass membrane protein</topology>
    </subcellularLocation>
</comment>
<dbReference type="InterPro" id="IPR025846">
    <property type="entry name" value="TBL_N"/>
</dbReference>
<evidence type="ECO:0000256" key="3">
    <source>
        <dbReference type="ARBA" id="ARBA00022692"/>
    </source>
</evidence>
<evidence type="ECO:0000259" key="8">
    <source>
        <dbReference type="Pfam" id="PF13839"/>
    </source>
</evidence>
<dbReference type="AlphaFoldDB" id="A0A9I9DM52"/>
<dbReference type="InterPro" id="IPR029962">
    <property type="entry name" value="TBL"/>
</dbReference>
<feature type="domain" description="Trichome birefringence-like C-terminal" evidence="8">
    <location>
        <begin position="156"/>
        <end position="438"/>
    </location>
</feature>